<gene>
    <name evidence="3" type="ORF">Satyrvirus33_5</name>
</gene>
<proteinExistence type="predicted"/>
<dbReference type="PANTHER" id="PTHR24198">
    <property type="entry name" value="ANKYRIN REPEAT AND PROTEIN KINASE DOMAIN-CONTAINING PROTEIN"/>
    <property type="match status" value="1"/>
</dbReference>
<keyword evidence="2" id="KW-0040">ANK repeat</keyword>
<dbReference type="PROSITE" id="PS50088">
    <property type="entry name" value="ANK_REPEAT"/>
    <property type="match status" value="3"/>
</dbReference>
<dbReference type="SUPFAM" id="SSF48403">
    <property type="entry name" value="Ankyrin repeat"/>
    <property type="match status" value="1"/>
</dbReference>
<dbReference type="EMBL" id="MK072469">
    <property type="protein sequence ID" value="AYV85715.1"/>
    <property type="molecule type" value="Genomic_DNA"/>
</dbReference>
<keyword evidence="1" id="KW-0677">Repeat</keyword>
<dbReference type="InterPro" id="IPR002110">
    <property type="entry name" value="Ankyrin_rpt"/>
</dbReference>
<reference evidence="3" key="1">
    <citation type="submission" date="2018-10" db="EMBL/GenBank/DDBJ databases">
        <title>Hidden diversity of soil giant viruses.</title>
        <authorList>
            <person name="Schulz F."/>
            <person name="Alteio L."/>
            <person name="Goudeau D."/>
            <person name="Ryan E.M."/>
            <person name="Malmstrom R.R."/>
            <person name="Blanchard J."/>
            <person name="Woyke T."/>
        </authorList>
    </citation>
    <scope>NUCLEOTIDE SEQUENCE</scope>
    <source>
        <strain evidence="3">SAV1</strain>
    </source>
</reference>
<evidence type="ECO:0000256" key="2">
    <source>
        <dbReference type="ARBA" id="ARBA00023043"/>
    </source>
</evidence>
<evidence type="ECO:0000313" key="3">
    <source>
        <dbReference type="EMBL" id="AYV85715.1"/>
    </source>
</evidence>
<name>A0A3G5AES2_9VIRU</name>
<dbReference type="InterPro" id="IPR036770">
    <property type="entry name" value="Ankyrin_rpt-contain_sf"/>
</dbReference>
<accession>A0A3G5AES2</accession>
<protein>
    <submittedName>
        <fullName evidence="3">Ankyrin repeat protein</fullName>
    </submittedName>
</protein>
<dbReference type="PANTHER" id="PTHR24198:SF194">
    <property type="entry name" value="INVERSIN-A"/>
    <property type="match status" value="1"/>
</dbReference>
<sequence>MYFKITNAKENHHGYQYKDGLNVLDKEFDDNPKNSGTAGGLYFITKEFIHNFYNYGVNLRIIELPETDPNFKMVKDPDGDKFRANKIILKEKYSLDEMETYQKFGLEYPQLRSVAATGCLNMVRYLVEKGANIHACDDCALRLAARNGHLQVVQFLVEKGANLHACDYDALQVAAQNGHLQVVQFLVEKGANIHACNDYALRLAAQNGHLQVVQFLVEKDANIHAGNDYALRWAFKNGFLEVVQCLIEKGGKYSC</sequence>
<dbReference type="PROSITE" id="PS50297">
    <property type="entry name" value="ANK_REP_REGION"/>
    <property type="match status" value="3"/>
</dbReference>
<dbReference type="SMART" id="SM00248">
    <property type="entry name" value="ANK"/>
    <property type="match status" value="5"/>
</dbReference>
<organism evidence="3">
    <name type="scientific">Satyrvirus sp</name>
    <dbReference type="NCBI Taxonomy" id="2487771"/>
    <lineage>
        <taxon>Viruses</taxon>
        <taxon>Varidnaviria</taxon>
        <taxon>Bamfordvirae</taxon>
        <taxon>Nucleocytoviricota</taxon>
        <taxon>Megaviricetes</taxon>
        <taxon>Imitervirales</taxon>
        <taxon>Mimiviridae</taxon>
        <taxon>Megamimivirinae</taxon>
    </lineage>
</organism>
<dbReference type="Pfam" id="PF12796">
    <property type="entry name" value="Ank_2"/>
    <property type="match status" value="1"/>
</dbReference>
<dbReference type="Pfam" id="PF13637">
    <property type="entry name" value="Ank_4"/>
    <property type="match status" value="1"/>
</dbReference>
<evidence type="ECO:0000256" key="1">
    <source>
        <dbReference type="ARBA" id="ARBA00022737"/>
    </source>
</evidence>
<dbReference type="Gene3D" id="1.25.40.20">
    <property type="entry name" value="Ankyrin repeat-containing domain"/>
    <property type="match status" value="2"/>
</dbReference>